<sequence length="799" mass="85361">MRGGLSALNDSLMASSNTKNTGHRPSPLRSTRSFPRSEPAPASPEPSRPKRASTLQNGPPPAGSAAKQRTASAGQVKQAAETDGPDTFESRISEESAEAPRASVDMEGLPIELISLTDSFIDSLSAKTRPSPPSIDTLSGLFQDFYATASSHIQTHLNSLATRQRREGSPAPSNSSRASAASLLRAKAASLGSKEKPKAPPASSRGESEQQMLTAEEYADRKKARKSLEQQRVLLEEAVERRLCEGIYDKIYRHRTTQDEAQDDKLRSKTAALSVVGIGLVDLGVEIVSATDPEDVAKKQEDVKNWLEQARKELVLMNKSRYPLGKLNHLKAAHKSIIDTLSHFHPSSSADELMPMLIYTLITMPPENLNVISDLNFIQRFRWEPKLFGETAYCLTNLEATISFLETVDLSTLRADEAPTGPVKAPGGNAAGTPRADTFPPAYSSTLSVPTVSPVETTPVTAGQKPFPGPAIPSGLRAAVQLRNRRLSDLVNTPVEAFNAASDAVLNTADQGLKTIGMSLGDSYKFLIGKLREHPEAMTNQGGDLIVPKTLEDARKLIGTPPPSNDEDAETASGASSIHSSSHEETTGGRTIRRSSTPRDDKMLNLISGRKVSRDHSADSARSSSASSLKKGLLPLTEQHQSHQDNPAAKEKGVAAAAQHQPSPGGVVNPASSSSNPAIMDSMRNLGSSLNPMSRFSGIGPFKGFGRTSATSSPAPPSSATTGSRGGVAATTDGVDLATAFPELAPSLPPKEPPKFNPPIRRFMEIQNPGDLRIGEVLDLLRDYRRLAGALKDLGAFKE</sequence>
<organism evidence="3 4">
    <name type="scientific">Apodospora peruviana</name>
    <dbReference type="NCBI Taxonomy" id="516989"/>
    <lineage>
        <taxon>Eukaryota</taxon>
        <taxon>Fungi</taxon>
        <taxon>Dikarya</taxon>
        <taxon>Ascomycota</taxon>
        <taxon>Pezizomycotina</taxon>
        <taxon>Sordariomycetes</taxon>
        <taxon>Sordariomycetidae</taxon>
        <taxon>Sordariales</taxon>
        <taxon>Lasiosphaeriaceae</taxon>
        <taxon>Apodospora</taxon>
    </lineage>
</organism>
<dbReference type="GO" id="GO:0016192">
    <property type="term" value="P:vesicle-mediated transport"/>
    <property type="evidence" value="ECO:0007669"/>
    <property type="project" value="InterPro"/>
</dbReference>
<feature type="compositionally biased region" description="Low complexity" evidence="1">
    <location>
        <begin position="571"/>
        <end position="580"/>
    </location>
</feature>
<protein>
    <recommendedName>
        <fullName evidence="2">VPS9 domain-containing protein</fullName>
    </recommendedName>
</protein>
<feature type="compositionally biased region" description="Low complexity" evidence="1">
    <location>
        <begin position="169"/>
        <end position="192"/>
    </location>
</feature>
<dbReference type="EMBL" id="JAUEDM010000003">
    <property type="protein sequence ID" value="KAK3322446.1"/>
    <property type="molecule type" value="Genomic_DNA"/>
</dbReference>
<dbReference type="PANTHER" id="PTHR23101:SF97">
    <property type="entry name" value="DOMAIN PROTEIN, PUTATIVE (AFU_ORTHOLOGUE AFUA_2G10890)-RELATED"/>
    <property type="match status" value="1"/>
</dbReference>
<evidence type="ECO:0000313" key="3">
    <source>
        <dbReference type="EMBL" id="KAK3322446.1"/>
    </source>
</evidence>
<dbReference type="Proteomes" id="UP001283341">
    <property type="component" value="Unassembled WGS sequence"/>
</dbReference>
<feature type="compositionally biased region" description="Polar residues" evidence="1">
    <location>
        <begin position="8"/>
        <end position="20"/>
    </location>
</feature>
<feature type="compositionally biased region" description="Low complexity" evidence="1">
    <location>
        <begin position="708"/>
        <end position="722"/>
    </location>
</feature>
<dbReference type="PROSITE" id="PS51205">
    <property type="entry name" value="VPS9"/>
    <property type="match status" value="1"/>
</dbReference>
<keyword evidence="4" id="KW-1185">Reference proteome</keyword>
<reference evidence="3" key="1">
    <citation type="journal article" date="2023" name="Mol. Phylogenet. Evol.">
        <title>Genome-scale phylogeny and comparative genomics of the fungal order Sordariales.</title>
        <authorList>
            <person name="Hensen N."/>
            <person name="Bonometti L."/>
            <person name="Westerberg I."/>
            <person name="Brannstrom I.O."/>
            <person name="Guillou S."/>
            <person name="Cros-Aarteil S."/>
            <person name="Calhoun S."/>
            <person name="Haridas S."/>
            <person name="Kuo A."/>
            <person name="Mondo S."/>
            <person name="Pangilinan J."/>
            <person name="Riley R."/>
            <person name="LaButti K."/>
            <person name="Andreopoulos B."/>
            <person name="Lipzen A."/>
            <person name="Chen C."/>
            <person name="Yan M."/>
            <person name="Daum C."/>
            <person name="Ng V."/>
            <person name="Clum A."/>
            <person name="Steindorff A."/>
            <person name="Ohm R.A."/>
            <person name="Martin F."/>
            <person name="Silar P."/>
            <person name="Natvig D.O."/>
            <person name="Lalanne C."/>
            <person name="Gautier V."/>
            <person name="Ament-Velasquez S.L."/>
            <person name="Kruys A."/>
            <person name="Hutchinson M.I."/>
            <person name="Powell A.J."/>
            <person name="Barry K."/>
            <person name="Miller A.N."/>
            <person name="Grigoriev I.V."/>
            <person name="Debuchy R."/>
            <person name="Gladieux P."/>
            <person name="Hiltunen Thoren M."/>
            <person name="Johannesson H."/>
        </authorList>
    </citation>
    <scope>NUCLEOTIDE SEQUENCE</scope>
    <source>
        <strain evidence="3">CBS 118394</strain>
    </source>
</reference>
<proteinExistence type="predicted"/>
<feature type="region of interest" description="Disordered" evidence="1">
    <location>
        <begin position="161"/>
        <end position="213"/>
    </location>
</feature>
<feature type="region of interest" description="Disordered" evidence="1">
    <location>
        <begin position="556"/>
        <end position="686"/>
    </location>
</feature>
<dbReference type="GO" id="GO:0005829">
    <property type="term" value="C:cytosol"/>
    <property type="evidence" value="ECO:0007669"/>
    <property type="project" value="TreeGrafter"/>
</dbReference>
<evidence type="ECO:0000313" key="4">
    <source>
        <dbReference type="Proteomes" id="UP001283341"/>
    </source>
</evidence>
<dbReference type="SMART" id="SM00167">
    <property type="entry name" value="VPS9"/>
    <property type="match status" value="1"/>
</dbReference>
<feature type="compositionally biased region" description="Basic and acidic residues" evidence="1">
    <location>
        <begin position="640"/>
        <end position="653"/>
    </location>
</feature>
<dbReference type="SUPFAM" id="SSF109993">
    <property type="entry name" value="VPS9 domain"/>
    <property type="match status" value="1"/>
</dbReference>
<dbReference type="InterPro" id="IPR003123">
    <property type="entry name" value="VPS9"/>
</dbReference>
<name>A0AAE0IDV0_9PEZI</name>
<reference evidence="3" key="2">
    <citation type="submission" date="2023-06" db="EMBL/GenBank/DDBJ databases">
        <authorList>
            <consortium name="Lawrence Berkeley National Laboratory"/>
            <person name="Haridas S."/>
            <person name="Hensen N."/>
            <person name="Bonometti L."/>
            <person name="Westerberg I."/>
            <person name="Brannstrom I.O."/>
            <person name="Guillou S."/>
            <person name="Cros-Aarteil S."/>
            <person name="Calhoun S."/>
            <person name="Kuo A."/>
            <person name="Mondo S."/>
            <person name="Pangilinan J."/>
            <person name="Riley R."/>
            <person name="Labutti K."/>
            <person name="Andreopoulos B."/>
            <person name="Lipzen A."/>
            <person name="Chen C."/>
            <person name="Yanf M."/>
            <person name="Daum C."/>
            <person name="Ng V."/>
            <person name="Clum A."/>
            <person name="Steindorff A."/>
            <person name="Ohm R."/>
            <person name="Martin F."/>
            <person name="Silar P."/>
            <person name="Natvig D."/>
            <person name="Lalanne C."/>
            <person name="Gautier V."/>
            <person name="Ament-Velasquez S.L."/>
            <person name="Kruys A."/>
            <person name="Hutchinson M.I."/>
            <person name="Powell A.J."/>
            <person name="Barry K."/>
            <person name="Miller A.N."/>
            <person name="Grigoriev I.V."/>
            <person name="Debuchy R."/>
            <person name="Gladieux P."/>
            <person name="Thoren M.H."/>
            <person name="Johannesson H."/>
        </authorList>
    </citation>
    <scope>NUCLEOTIDE SEQUENCE</scope>
    <source>
        <strain evidence="3">CBS 118394</strain>
    </source>
</reference>
<gene>
    <name evidence="3" type="ORF">B0H66DRAFT_601897</name>
</gene>
<evidence type="ECO:0000256" key="1">
    <source>
        <dbReference type="SAM" id="MobiDB-lite"/>
    </source>
</evidence>
<dbReference type="Pfam" id="PF02204">
    <property type="entry name" value="VPS9"/>
    <property type="match status" value="1"/>
</dbReference>
<dbReference type="AlphaFoldDB" id="A0AAE0IDV0"/>
<comment type="caution">
    <text evidence="3">The sequence shown here is derived from an EMBL/GenBank/DDBJ whole genome shotgun (WGS) entry which is preliminary data.</text>
</comment>
<dbReference type="GO" id="GO:0005085">
    <property type="term" value="F:guanyl-nucleotide exchange factor activity"/>
    <property type="evidence" value="ECO:0007669"/>
    <property type="project" value="InterPro"/>
</dbReference>
<feature type="region of interest" description="Disordered" evidence="1">
    <location>
        <begin position="1"/>
        <end position="104"/>
    </location>
</feature>
<feature type="region of interest" description="Disordered" evidence="1">
    <location>
        <begin position="701"/>
        <end position="730"/>
    </location>
</feature>
<dbReference type="Gene3D" id="1.20.1050.80">
    <property type="entry name" value="VPS9 domain"/>
    <property type="match status" value="1"/>
</dbReference>
<dbReference type="GO" id="GO:0030139">
    <property type="term" value="C:endocytic vesicle"/>
    <property type="evidence" value="ECO:0007669"/>
    <property type="project" value="TreeGrafter"/>
</dbReference>
<accession>A0AAE0IDV0</accession>
<feature type="domain" description="VPS9" evidence="2">
    <location>
        <begin position="260"/>
        <end position="414"/>
    </location>
</feature>
<dbReference type="PANTHER" id="PTHR23101">
    <property type="entry name" value="RAB GDP/GTP EXCHANGE FACTOR"/>
    <property type="match status" value="1"/>
</dbReference>
<dbReference type="GO" id="GO:0031267">
    <property type="term" value="F:small GTPase binding"/>
    <property type="evidence" value="ECO:0007669"/>
    <property type="project" value="TreeGrafter"/>
</dbReference>
<evidence type="ECO:0000259" key="2">
    <source>
        <dbReference type="PROSITE" id="PS51205"/>
    </source>
</evidence>
<dbReference type="InterPro" id="IPR037191">
    <property type="entry name" value="VPS9_dom_sf"/>
</dbReference>
<dbReference type="InterPro" id="IPR045046">
    <property type="entry name" value="Vps9-like"/>
</dbReference>